<sequence length="538" mass="62154">MRKAKRLTKRIQKAFVLESSVSPVPPPRKSLSSTELRISALSSSQKSNSSQSIHHRRSSNEDVSIESDDSDSARSSRSSSKLDAELRLENENLQEQLSFLLIKIAEKDNIIHGLDSKNRILDDQLREGESTMRLWINQLKNEILSLKEDNKKKDTALVAYQEQNMLLNEEILELNGRRKCEVMQASFHAAQKNENKEYGGSRKYSEASDCSLIESFLIEDDEENSASIEDESEFVLVADQEAPDTETCVWEETISGIKNNHQWPNNNNVKLLIRQGVPPRFRPRVWRALMNHQIVLRLGLYSSLANTQPDEVVVKQIALDLPRTKRWLLNDYSPQFREKLRRVLWAFANYNKNIGYCQGLNRIACLALEHLYEEDAFYFLRLVTETLLPQDYYSENMAGIRADGALISEILSEKAPRLSEHLRSTDLHLDIVATVATNWLLVIFIDPSIDITVTLKIWDAFLFEGNKVLIRWCIAIFMYNEDKLLKCSDSSQVMQVLRTNKLLEPKDFDRIQNFAYNRINPFSKKYVESVRRKMLCDL</sequence>
<dbReference type="InterPro" id="IPR000195">
    <property type="entry name" value="Rab-GAP-TBC_dom"/>
</dbReference>
<proteinExistence type="predicted"/>
<dbReference type="InterPro" id="IPR035969">
    <property type="entry name" value="Rab-GAP_TBC_sf"/>
</dbReference>
<protein>
    <recommendedName>
        <fullName evidence="3">Rab-GAP TBC domain-containing protein</fullName>
    </recommendedName>
</protein>
<keyword evidence="5" id="KW-1185">Reference proteome</keyword>
<keyword evidence="1" id="KW-0175">Coiled coil</keyword>
<organism evidence="4">
    <name type="scientific">Oikopleura dioica</name>
    <name type="common">Tunicate</name>
    <dbReference type="NCBI Taxonomy" id="34765"/>
    <lineage>
        <taxon>Eukaryota</taxon>
        <taxon>Metazoa</taxon>
        <taxon>Chordata</taxon>
        <taxon>Tunicata</taxon>
        <taxon>Appendicularia</taxon>
        <taxon>Copelata</taxon>
        <taxon>Oikopleuridae</taxon>
        <taxon>Oikopleura</taxon>
    </lineage>
</organism>
<evidence type="ECO:0000313" key="5">
    <source>
        <dbReference type="Proteomes" id="UP000001307"/>
    </source>
</evidence>
<evidence type="ECO:0000313" key="4">
    <source>
        <dbReference type="EMBL" id="CBY24829.1"/>
    </source>
</evidence>
<accession>E4XK52</accession>
<feature type="compositionally biased region" description="Low complexity" evidence="2">
    <location>
        <begin position="29"/>
        <end position="52"/>
    </location>
</feature>
<dbReference type="GO" id="GO:0031267">
    <property type="term" value="F:small GTPase binding"/>
    <property type="evidence" value="ECO:0007669"/>
    <property type="project" value="TreeGrafter"/>
</dbReference>
<evidence type="ECO:0000256" key="1">
    <source>
        <dbReference type="SAM" id="Coils"/>
    </source>
</evidence>
<dbReference type="EMBL" id="FN653063">
    <property type="protein sequence ID" value="CBY24829.1"/>
    <property type="molecule type" value="Genomic_DNA"/>
</dbReference>
<dbReference type="Gene3D" id="1.10.472.80">
    <property type="entry name" value="Ypt/Rab-GAP domain of gyp1p, domain 3"/>
    <property type="match status" value="1"/>
</dbReference>
<evidence type="ECO:0000259" key="3">
    <source>
        <dbReference type="PROSITE" id="PS50086"/>
    </source>
</evidence>
<dbReference type="Gene3D" id="1.10.8.270">
    <property type="entry name" value="putative rabgap domain of human tbc1 domain family member 14 like domains"/>
    <property type="match status" value="1"/>
</dbReference>
<reference evidence="4" key="1">
    <citation type="journal article" date="2010" name="Science">
        <title>Plasticity of animal genome architecture unmasked by rapid evolution of a pelagic tunicate.</title>
        <authorList>
            <person name="Denoeud F."/>
            <person name="Henriet S."/>
            <person name="Mungpakdee S."/>
            <person name="Aury J.M."/>
            <person name="Da Silva C."/>
            <person name="Brinkmann H."/>
            <person name="Mikhaleva J."/>
            <person name="Olsen L.C."/>
            <person name="Jubin C."/>
            <person name="Canestro C."/>
            <person name="Bouquet J.M."/>
            <person name="Danks G."/>
            <person name="Poulain J."/>
            <person name="Campsteijn C."/>
            <person name="Adamski M."/>
            <person name="Cross I."/>
            <person name="Yadetie F."/>
            <person name="Muffato M."/>
            <person name="Louis A."/>
            <person name="Butcher S."/>
            <person name="Tsagkogeorga G."/>
            <person name="Konrad A."/>
            <person name="Singh S."/>
            <person name="Jensen M.F."/>
            <person name="Cong E.H."/>
            <person name="Eikeseth-Otteraa H."/>
            <person name="Noel B."/>
            <person name="Anthouard V."/>
            <person name="Porcel B.M."/>
            <person name="Kachouri-Lafond R."/>
            <person name="Nishino A."/>
            <person name="Ugolini M."/>
            <person name="Chourrout P."/>
            <person name="Nishida H."/>
            <person name="Aasland R."/>
            <person name="Huzurbazar S."/>
            <person name="Westhof E."/>
            <person name="Delsuc F."/>
            <person name="Lehrach H."/>
            <person name="Reinhardt R."/>
            <person name="Weissenbach J."/>
            <person name="Roy S.W."/>
            <person name="Artiguenave F."/>
            <person name="Postlethwait J.H."/>
            <person name="Manak J.R."/>
            <person name="Thompson E.M."/>
            <person name="Jaillon O."/>
            <person name="Du Pasquier L."/>
            <person name="Boudinot P."/>
            <person name="Liberles D.A."/>
            <person name="Volff J.N."/>
            <person name="Philippe H."/>
            <person name="Lenhard B."/>
            <person name="Roest Crollius H."/>
            <person name="Wincker P."/>
            <person name="Chourrout D."/>
        </authorList>
    </citation>
    <scope>NUCLEOTIDE SEQUENCE [LARGE SCALE GENOMIC DNA]</scope>
</reference>
<gene>
    <name evidence="4" type="ORF">GSOID_T00013002001</name>
</gene>
<dbReference type="PROSITE" id="PS50086">
    <property type="entry name" value="TBC_RABGAP"/>
    <property type="match status" value="1"/>
</dbReference>
<dbReference type="InterPro" id="IPR050302">
    <property type="entry name" value="Rab_GAP_TBC_domain"/>
</dbReference>
<dbReference type="Proteomes" id="UP000001307">
    <property type="component" value="Unassembled WGS sequence"/>
</dbReference>
<dbReference type="SMART" id="SM00164">
    <property type="entry name" value="TBC"/>
    <property type="match status" value="1"/>
</dbReference>
<name>E4XK52_OIKDI</name>
<feature type="domain" description="Rab-GAP TBC" evidence="3">
    <location>
        <begin position="276"/>
        <end position="465"/>
    </location>
</feature>
<evidence type="ECO:0000256" key="2">
    <source>
        <dbReference type="SAM" id="MobiDB-lite"/>
    </source>
</evidence>
<dbReference type="GO" id="GO:0005096">
    <property type="term" value="F:GTPase activator activity"/>
    <property type="evidence" value="ECO:0007669"/>
    <property type="project" value="TreeGrafter"/>
</dbReference>
<dbReference type="InParanoid" id="E4XK52"/>
<dbReference type="PANTHER" id="PTHR47219">
    <property type="entry name" value="RAB GTPASE-ACTIVATING PROTEIN 1-LIKE"/>
    <property type="match status" value="1"/>
</dbReference>
<feature type="region of interest" description="Disordered" evidence="2">
    <location>
        <begin position="19"/>
        <end position="82"/>
    </location>
</feature>
<dbReference type="SUPFAM" id="SSF47923">
    <property type="entry name" value="Ypt/Rab-GAP domain of gyp1p"/>
    <property type="match status" value="2"/>
</dbReference>
<dbReference type="OrthoDB" id="294251at2759"/>
<dbReference type="PANTHER" id="PTHR47219:SF20">
    <property type="entry name" value="TBC1 DOMAIN FAMILY MEMBER 2B"/>
    <property type="match status" value="1"/>
</dbReference>
<dbReference type="Pfam" id="PF00566">
    <property type="entry name" value="RabGAP-TBC"/>
    <property type="match status" value="1"/>
</dbReference>
<feature type="coiled-coil region" evidence="1">
    <location>
        <begin position="136"/>
        <end position="177"/>
    </location>
</feature>
<dbReference type="FunCoup" id="E4XK52">
    <property type="interactions" value="2"/>
</dbReference>
<dbReference type="AlphaFoldDB" id="E4XK52"/>